<evidence type="ECO:0000313" key="1">
    <source>
        <dbReference type="EMBL" id="GJT77640.1"/>
    </source>
</evidence>
<proteinExistence type="predicted"/>
<comment type="caution">
    <text evidence="1">The sequence shown here is derived from an EMBL/GenBank/DDBJ whole genome shotgun (WGS) entry which is preliminary data.</text>
</comment>
<keyword evidence="2" id="KW-1185">Reference proteome</keyword>
<dbReference type="EMBL" id="BQNB010018730">
    <property type="protein sequence ID" value="GJT77640.1"/>
    <property type="molecule type" value="Genomic_DNA"/>
</dbReference>
<accession>A0ABQ5GQV8</accession>
<gene>
    <name evidence="1" type="ORF">Tco_1044365</name>
</gene>
<dbReference type="Proteomes" id="UP001151760">
    <property type="component" value="Unassembled WGS sequence"/>
</dbReference>
<reference evidence="1" key="1">
    <citation type="journal article" date="2022" name="Int. J. Mol. Sci.">
        <title>Draft Genome of Tanacetum Coccineum: Genomic Comparison of Closely Related Tanacetum-Family Plants.</title>
        <authorList>
            <person name="Yamashiro T."/>
            <person name="Shiraishi A."/>
            <person name="Nakayama K."/>
            <person name="Satake H."/>
        </authorList>
    </citation>
    <scope>NUCLEOTIDE SEQUENCE</scope>
</reference>
<reference evidence="1" key="2">
    <citation type="submission" date="2022-01" db="EMBL/GenBank/DDBJ databases">
        <authorList>
            <person name="Yamashiro T."/>
            <person name="Shiraishi A."/>
            <person name="Satake H."/>
            <person name="Nakayama K."/>
        </authorList>
    </citation>
    <scope>NUCLEOTIDE SEQUENCE</scope>
</reference>
<name>A0ABQ5GQV8_9ASTR</name>
<protein>
    <submittedName>
        <fullName evidence="1">Uncharacterized protein</fullName>
    </submittedName>
</protein>
<evidence type="ECO:0000313" key="2">
    <source>
        <dbReference type="Proteomes" id="UP001151760"/>
    </source>
</evidence>
<sequence length="286" mass="32377">MRMVLERRVLICPLLMPLEFHQHIFVDTPLTSADQVPLPNPGPVPGYSIGFCLYFTLCLLSLVLQCPLFLSDPCSLGSCLPCVESIQLPAIILRSSKLDLVECHLLLWFRIFGRVLSLPCLDYRHPDADQPCPSKTFLLAKSFSSMEKLFDTSMLWRICGPLKIELYTCFLSQTKYSKESLYRTYITGRVGRQTSTPPHVPIRDRYHWPKSTVDDPDTPWLVSTTGALVEIDDISLDVSSESVCGVTFEFHGSRPFLKLIHPPSDLHTALVGEPRAASREVLRKRR</sequence>
<organism evidence="1 2">
    <name type="scientific">Tanacetum coccineum</name>
    <dbReference type="NCBI Taxonomy" id="301880"/>
    <lineage>
        <taxon>Eukaryota</taxon>
        <taxon>Viridiplantae</taxon>
        <taxon>Streptophyta</taxon>
        <taxon>Embryophyta</taxon>
        <taxon>Tracheophyta</taxon>
        <taxon>Spermatophyta</taxon>
        <taxon>Magnoliopsida</taxon>
        <taxon>eudicotyledons</taxon>
        <taxon>Gunneridae</taxon>
        <taxon>Pentapetalae</taxon>
        <taxon>asterids</taxon>
        <taxon>campanulids</taxon>
        <taxon>Asterales</taxon>
        <taxon>Asteraceae</taxon>
        <taxon>Asteroideae</taxon>
        <taxon>Anthemideae</taxon>
        <taxon>Anthemidinae</taxon>
        <taxon>Tanacetum</taxon>
    </lineage>
</organism>